<dbReference type="EMBL" id="BLXT01007613">
    <property type="protein sequence ID" value="GFO40310.1"/>
    <property type="molecule type" value="Genomic_DNA"/>
</dbReference>
<feature type="region of interest" description="Disordered" evidence="1">
    <location>
        <begin position="1"/>
        <end position="83"/>
    </location>
</feature>
<comment type="caution">
    <text evidence="2">The sequence shown here is derived from an EMBL/GenBank/DDBJ whole genome shotgun (WGS) entry which is preliminary data.</text>
</comment>
<gene>
    <name evidence="2" type="ORF">PoB_006681500</name>
</gene>
<protein>
    <recommendedName>
        <fullName evidence="4">WH2 domain-containing protein</fullName>
    </recommendedName>
</protein>
<dbReference type="Proteomes" id="UP000735302">
    <property type="component" value="Unassembled WGS sequence"/>
</dbReference>
<feature type="compositionally biased region" description="Pro residues" evidence="1">
    <location>
        <begin position="131"/>
        <end position="145"/>
    </location>
</feature>
<accession>A0AAV4D8C6</accession>
<feature type="compositionally biased region" description="Basic and acidic residues" evidence="1">
    <location>
        <begin position="20"/>
        <end position="46"/>
    </location>
</feature>
<dbReference type="AlphaFoldDB" id="A0AAV4D8C6"/>
<evidence type="ECO:0000313" key="3">
    <source>
        <dbReference type="Proteomes" id="UP000735302"/>
    </source>
</evidence>
<sequence length="204" mass="22067">MRNRIKVSGGEGQGEGEGGGGKERGEGGRGGGDKERLEEREKESKARAPMAGLEPPRAESITPMEVKEECKSSISMNNDPKKVIVPRPVHNKVISGFQVLRQARAPVARLEPATERSVLADLRAGSLATVPPTPPSPNPPPPPPLSFDNIKGKKMLKFYSKRIVCVLQPVLYKFTAGFLILPSDSNRPQICRSQGVFPSHSPTL</sequence>
<reference evidence="2 3" key="1">
    <citation type="journal article" date="2021" name="Elife">
        <title>Chloroplast acquisition without the gene transfer in kleptoplastic sea slugs, Plakobranchus ocellatus.</title>
        <authorList>
            <person name="Maeda T."/>
            <person name="Takahashi S."/>
            <person name="Yoshida T."/>
            <person name="Shimamura S."/>
            <person name="Takaki Y."/>
            <person name="Nagai Y."/>
            <person name="Toyoda A."/>
            <person name="Suzuki Y."/>
            <person name="Arimoto A."/>
            <person name="Ishii H."/>
            <person name="Satoh N."/>
            <person name="Nishiyama T."/>
            <person name="Hasebe M."/>
            <person name="Maruyama T."/>
            <person name="Minagawa J."/>
            <person name="Obokata J."/>
            <person name="Shigenobu S."/>
        </authorList>
    </citation>
    <scope>NUCLEOTIDE SEQUENCE [LARGE SCALE GENOMIC DNA]</scope>
</reference>
<evidence type="ECO:0008006" key="4">
    <source>
        <dbReference type="Google" id="ProtNLM"/>
    </source>
</evidence>
<keyword evidence="3" id="KW-1185">Reference proteome</keyword>
<evidence type="ECO:0000256" key="1">
    <source>
        <dbReference type="SAM" id="MobiDB-lite"/>
    </source>
</evidence>
<evidence type="ECO:0000313" key="2">
    <source>
        <dbReference type="EMBL" id="GFO40310.1"/>
    </source>
</evidence>
<feature type="compositionally biased region" description="Gly residues" evidence="1">
    <location>
        <begin position="9"/>
        <end position="19"/>
    </location>
</feature>
<organism evidence="2 3">
    <name type="scientific">Plakobranchus ocellatus</name>
    <dbReference type="NCBI Taxonomy" id="259542"/>
    <lineage>
        <taxon>Eukaryota</taxon>
        <taxon>Metazoa</taxon>
        <taxon>Spiralia</taxon>
        <taxon>Lophotrochozoa</taxon>
        <taxon>Mollusca</taxon>
        <taxon>Gastropoda</taxon>
        <taxon>Heterobranchia</taxon>
        <taxon>Euthyneura</taxon>
        <taxon>Panpulmonata</taxon>
        <taxon>Sacoglossa</taxon>
        <taxon>Placobranchoidea</taxon>
        <taxon>Plakobranchidae</taxon>
        <taxon>Plakobranchus</taxon>
    </lineage>
</organism>
<feature type="region of interest" description="Disordered" evidence="1">
    <location>
        <begin position="126"/>
        <end position="145"/>
    </location>
</feature>
<name>A0AAV4D8C6_9GAST</name>
<proteinExistence type="predicted"/>